<organism evidence="2 3">
    <name type="scientific">Streptomyces filipinensis</name>
    <dbReference type="NCBI Taxonomy" id="66887"/>
    <lineage>
        <taxon>Bacteria</taxon>
        <taxon>Bacillati</taxon>
        <taxon>Actinomycetota</taxon>
        <taxon>Actinomycetes</taxon>
        <taxon>Kitasatosporales</taxon>
        <taxon>Streptomycetaceae</taxon>
        <taxon>Streptomyces</taxon>
    </lineage>
</organism>
<sequence>MFPAGWPESLPPFEPQAVRRSPAATSGAEHRRALVVLVFTVSLLVVREPKARLIARETVLSRHFDEEKCRSKT</sequence>
<dbReference type="AlphaFoldDB" id="A0A918MCC4"/>
<evidence type="ECO:0000313" key="2">
    <source>
        <dbReference type="EMBL" id="GGU98405.1"/>
    </source>
</evidence>
<protein>
    <submittedName>
        <fullName evidence="2">Uncharacterized protein</fullName>
    </submittedName>
</protein>
<gene>
    <name evidence="2" type="ORF">GCM10010260_38320</name>
</gene>
<proteinExistence type="predicted"/>
<feature type="region of interest" description="Disordered" evidence="1">
    <location>
        <begin position="1"/>
        <end position="28"/>
    </location>
</feature>
<evidence type="ECO:0000313" key="3">
    <source>
        <dbReference type="Proteomes" id="UP000618795"/>
    </source>
</evidence>
<accession>A0A918MCC4</accession>
<comment type="caution">
    <text evidence="2">The sequence shown here is derived from an EMBL/GenBank/DDBJ whole genome shotgun (WGS) entry which is preliminary data.</text>
</comment>
<reference evidence="2" key="2">
    <citation type="submission" date="2020-09" db="EMBL/GenBank/DDBJ databases">
        <authorList>
            <person name="Sun Q."/>
            <person name="Ohkuma M."/>
        </authorList>
    </citation>
    <scope>NUCLEOTIDE SEQUENCE</scope>
    <source>
        <strain evidence="2">JCM 4369</strain>
    </source>
</reference>
<reference evidence="2" key="1">
    <citation type="journal article" date="2014" name="Int. J. Syst. Evol. Microbiol.">
        <title>Complete genome sequence of Corynebacterium casei LMG S-19264T (=DSM 44701T), isolated from a smear-ripened cheese.</title>
        <authorList>
            <consortium name="US DOE Joint Genome Institute (JGI-PGF)"/>
            <person name="Walter F."/>
            <person name="Albersmeier A."/>
            <person name="Kalinowski J."/>
            <person name="Ruckert C."/>
        </authorList>
    </citation>
    <scope>NUCLEOTIDE SEQUENCE</scope>
    <source>
        <strain evidence="2">JCM 4369</strain>
    </source>
</reference>
<dbReference type="EMBL" id="BMTD01000007">
    <property type="protein sequence ID" value="GGU98405.1"/>
    <property type="molecule type" value="Genomic_DNA"/>
</dbReference>
<name>A0A918MCC4_9ACTN</name>
<keyword evidence="3" id="KW-1185">Reference proteome</keyword>
<evidence type="ECO:0000256" key="1">
    <source>
        <dbReference type="SAM" id="MobiDB-lite"/>
    </source>
</evidence>
<dbReference type="Proteomes" id="UP000618795">
    <property type="component" value="Unassembled WGS sequence"/>
</dbReference>